<name>A0A8H3PFL7_9LECA</name>
<feature type="compositionally biased region" description="Basic and acidic residues" evidence="2">
    <location>
        <begin position="397"/>
        <end position="422"/>
    </location>
</feature>
<dbReference type="EMBL" id="CAJPDR010000544">
    <property type="protein sequence ID" value="CAF9939304.1"/>
    <property type="molecule type" value="Genomic_DNA"/>
</dbReference>
<dbReference type="OrthoDB" id="5343576at2759"/>
<evidence type="ECO:0000313" key="4">
    <source>
        <dbReference type="Proteomes" id="UP000664203"/>
    </source>
</evidence>
<evidence type="ECO:0000256" key="2">
    <source>
        <dbReference type="SAM" id="MobiDB-lite"/>
    </source>
</evidence>
<feature type="region of interest" description="Disordered" evidence="2">
    <location>
        <begin position="132"/>
        <end position="160"/>
    </location>
</feature>
<keyword evidence="4" id="KW-1185">Reference proteome</keyword>
<accession>A0A8H3PFL7</accession>
<keyword evidence="1" id="KW-0175">Coiled coil</keyword>
<evidence type="ECO:0000313" key="3">
    <source>
        <dbReference type="EMBL" id="CAF9939304.1"/>
    </source>
</evidence>
<feature type="region of interest" description="Disordered" evidence="2">
    <location>
        <begin position="380"/>
        <end position="423"/>
    </location>
</feature>
<feature type="compositionally biased region" description="Basic and acidic residues" evidence="2">
    <location>
        <begin position="132"/>
        <end position="144"/>
    </location>
</feature>
<proteinExistence type="predicted"/>
<reference evidence="3" key="1">
    <citation type="submission" date="2021-03" db="EMBL/GenBank/DDBJ databases">
        <authorList>
            <person name="Tagirdzhanova G."/>
        </authorList>
    </citation>
    <scope>NUCLEOTIDE SEQUENCE</scope>
</reference>
<organism evidence="3 4">
    <name type="scientific">Alectoria fallacina</name>
    <dbReference type="NCBI Taxonomy" id="1903189"/>
    <lineage>
        <taxon>Eukaryota</taxon>
        <taxon>Fungi</taxon>
        <taxon>Dikarya</taxon>
        <taxon>Ascomycota</taxon>
        <taxon>Pezizomycotina</taxon>
        <taxon>Lecanoromycetes</taxon>
        <taxon>OSLEUM clade</taxon>
        <taxon>Lecanoromycetidae</taxon>
        <taxon>Lecanorales</taxon>
        <taxon>Lecanorineae</taxon>
        <taxon>Parmeliaceae</taxon>
        <taxon>Alectoria</taxon>
    </lineage>
</organism>
<gene>
    <name evidence="3" type="ORF">ALECFALPRED_008066</name>
</gene>
<feature type="region of interest" description="Disordered" evidence="2">
    <location>
        <begin position="291"/>
        <end position="351"/>
    </location>
</feature>
<feature type="region of interest" description="Disordered" evidence="2">
    <location>
        <begin position="54"/>
        <end position="97"/>
    </location>
</feature>
<comment type="caution">
    <text evidence="3">The sequence shown here is derived from an EMBL/GenBank/DDBJ whole genome shotgun (WGS) entry which is preliminary data.</text>
</comment>
<feature type="coiled-coil region" evidence="1">
    <location>
        <begin position="20"/>
        <end position="47"/>
    </location>
</feature>
<feature type="region of interest" description="Disordered" evidence="2">
    <location>
        <begin position="174"/>
        <end position="229"/>
    </location>
</feature>
<dbReference type="Proteomes" id="UP000664203">
    <property type="component" value="Unassembled WGS sequence"/>
</dbReference>
<sequence length="454" mass="50965">MATFHEEDHNRLVARLTTGFGAMLEQVQELASKNTELEQRLAHVREEAHYLTRSNGPLSMFGSPDWPQEKQDGYTEQRRRRSRSESGGEQNFMGTEDRENAMAIADGVEAWKILSNGKGPLWRRYNAKKLHDQQTRDLAEDSPKQDALPNGPPAMDQKIPEDSECPFAAMSHLGERQTAKVESSVIQRPDSLPTPPHTQEHFADVPHEDAYDRHDSPPPSRSGSISKCPIRMLDERSPEEIARFFEIHKHEIPRSHEICVRRHQSDSQTIRELDAKYGNLANMIEGLGVKHQPLLPSKEDDEEDDAARDTKSMRKVESWAHRIDVVSDGADMPEDSKTHLSGSDDRQGNFDRPLKEIRVGESPSRPWGISVPAAIPQLNLGENASTPTPKVGQTKARNADVGDRARITTGHRTDEPKDDKPRMLFTGPVFIGHGPEQAAAFMKECELNTQGARV</sequence>
<feature type="compositionally biased region" description="Basic and acidic residues" evidence="2">
    <location>
        <begin position="67"/>
        <end position="77"/>
    </location>
</feature>
<evidence type="ECO:0000256" key="1">
    <source>
        <dbReference type="SAM" id="Coils"/>
    </source>
</evidence>
<feature type="compositionally biased region" description="Basic and acidic residues" evidence="2">
    <location>
        <begin position="307"/>
        <end position="325"/>
    </location>
</feature>
<dbReference type="AlphaFoldDB" id="A0A8H3PFL7"/>
<feature type="compositionally biased region" description="Basic and acidic residues" evidence="2">
    <location>
        <begin position="334"/>
        <end position="351"/>
    </location>
</feature>
<protein>
    <submittedName>
        <fullName evidence="3">Uncharacterized protein</fullName>
    </submittedName>
</protein>
<feature type="compositionally biased region" description="Basic and acidic residues" evidence="2">
    <location>
        <begin position="198"/>
        <end position="216"/>
    </location>
</feature>